<evidence type="ECO:0000256" key="3">
    <source>
        <dbReference type="ARBA" id="ARBA00022723"/>
    </source>
</evidence>
<dbReference type="CDD" id="cd16630">
    <property type="entry name" value="RING-HC_RBR_RNF216"/>
    <property type="match status" value="1"/>
</dbReference>
<organism evidence="11 12">
    <name type="scientific">Cryptococcus gattii serotype B (strain WM276 / ATCC MYA-4071)</name>
    <name type="common">Filobasidiella gattii</name>
    <name type="synonym">Cryptococcus bacillisporus</name>
    <dbReference type="NCBI Taxonomy" id="367775"/>
    <lineage>
        <taxon>Eukaryota</taxon>
        <taxon>Fungi</taxon>
        <taxon>Dikarya</taxon>
        <taxon>Basidiomycota</taxon>
        <taxon>Agaricomycotina</taxon>
        <taxon>Tremellomycetes</taxon>
        <taxon>Tremellales</taxon>
        <taxon>Cryptococcaceae</taxon>
        <taxon>Cryptococcus</taxon>
        <taxon>Cryptococcus gattii species complex</taxon>
    </lineage>
</organism>
<evidence type="ECO:0000256" key="9">
    <source>
        <dbReference type="SAM" id="MobiDB-lite"/>
    </source>
</evidence>
<keyword evidence="2" id="KW-0808">Transferase</keyword>
<evidence type="ECO:0000256" key="6">
    <source>
        <dbReference type="ARBA" id="ARBA00022786"/>
    </source>
</evidence>
<sequence>MHPPTRSHPRTPHTASSTKHKQKIPHNSSESDSDTSVQALEQPPKHVRGRKNAPIIIDDSDSERDAPRPAKRLRIEVTRPSISESIPRPSARPAPLLHRNASSHAQIDRAFGFPSAAGPSRIPSVGLTNQSGQPVAGPSRSYASTTSVSPASIRRTKSNEKVRKSPLKTSLNKLSAPRAPVLPETLQPAHVPWSSSGPIQHGTPAGSPALLGLPPVEYLDDEAFFTPPNQISTPSSSPSAKVVLPPLDPIHADAILQNALEILPDLEPEWASAEIAKHLASGHTNRLAEIIVDRALEVEGGYPKAIGKAKEKKKEEEPEDGYKLNTYRHAQRSGPQYYALATQYLEAEFPLMPTAYIRSTFVKTCGSLFSPAYYRLLADSQANPRPYVELQKPRKSKGIALMSGISLAGDGGEAEFERELAWLEERLVKENAEKEEAERKRKILDEAIASGYGIECGCCFGDEILENMFQCAEGHLFCKECTMRNAEMKLGEQQITITCMDLSGCRAPFPESELGRALSEKTLSLYHRLKQARELELAAIEGLESCPSCPYSAIIENPDEKLFRCMNETCGQVTCRKCRRKEHIPKTCEEMDKERTLNRRHAVEDAMSAALIRNCPKCTKPFVKDSGCNKIICTTCRTMSCYVCRKIITGYEHFDRQTSNCTAARDKGKCRLWDSEANPDEKAIRAARDAAAAEAMAAAAAEGAQVNAEELDIDMPEALPTNLPGANHLAAPLPNHLVIQPILPLYDRLRQLGQERVDRVDQMPAAQQHANVALNIHNGYIRQHEENIARMVNADLARARPDALVVPAAGAAVDPAASLIARSAAQSARRVGGGR</sequence>
<name>E6RER8_CRYGW</name>
<reference key="2">
    <citation type="journal article" date="2011" name="MBio">
        <title>Genome variation in Cryptococcus gattii, an emerging pathogen of immunocompetent hosts.</title>
        <authorList>
            <person name="D'Souza C.A."/>
            <person name="Kronstad J.W."/>
            <person name="Taylor G."/>
            <person name="Warren R."/>
            <person name="Yuen M."/>
            <person name="Hu G."/>
            <person name="Jung W.H."/>
            <person name="Sham A."/>
            <person name="Kidd S.E."/>
            <person name="Tangen K."/>
            <person name="Lee N."/>
            <person name="Zeilmaker T."/>
            <person name="Sawkins J."/>
            <person name="McVicker G."/>
            <person name="Shah S."/>
            <person name="Gnerre S."/>
            <person name="Griggs A."/>
            <person name="Zeng Q."/>
            <person name="Bartlett K."/>
            <person name="Li W."/>
            <person name="Wang X."/>
            <person name="Heitman J."/>
            <person name="Stajich J.E."/>
            <person name="Fraser J.A."/>
            <person name="Meyer W."/>
            <person name="Carter D."/>
            <person name="Schein J."/>
            <person name="Krzywinski M."/>
            <person name="Kwong-Chung K.J."/>
            <person name="Varma A."/>
            <person name="Wang J."/>
            <person name="Brunham R."/>
            <person name="Fyfe M."/>
            <person name="Ouellette B.F.F."/>
            <person name="Siddiqui A."/>
            <person name="Marra M."/>
            <person name="Jones S."/>
            <person name="Holt R."/>
            <person name="Birren B.W."/>
            <person name="Galagan J.E."/>
            <person name="Cuomo C.A."/>
        </authorList>
    </citation>
    <scope>NUCLEOTIDE SEQUENCE</scope>
    <source>
        <strain>WM276</strain>
    </source>
</reference>
<evidence type="ECO:0000256" key="5">
    <source>
        <dbReference type="ARBA" id="ARBA00022771"/>
    </source>
</evidence>
<dbReference type="InterPro" id="IPR044066">
    <property type="entry name" value="TRIAD_supradom"/>
</dbReference>
<comment type="pathway">
    <text evidence="1">Protein modification; protein ubiquitination.</text>
</comment>
<feature type="domain" description="RING-type" evidence="10">
    <location>
        <begin position="452"/>
        <end position="674"/>
    </location>
</feature>
<dbReference type="VEuPathDB" id="FungiDB:CGB_L1400C"/>
<evidence type="ECO:0000256" key="1">
    <source>
        <dbReference type="ARBA" id="ARBA00004906"/>
    </source>
</evidence>
<dbReference type="Proteomes" id="UP000007805">
    <property type="component" value="Chromosome L"/>
</dbReference>
<dbReference type="PANTHER" id="PTHR22770">
    <property type="entry name" value="UBIQUITIN CONJUGATING ENZYME 7 INTERACTING PROTEIN-RELATED"/>
    <property type="match status" value="1"/>
</dbReference>
<dbReference type="eggNOG" id="KOG1812">
    <property type="taxonomic scope" value="Eukaryota"/>
</dbReference>
<dbReference type="InterPro" id="IPR047545">
    <property type="entry name" value="BRcat_RBR_RNF216"/>
</dbReference>
<protein>
    <recommendedName>
        <fullName evidence="10">RING-type domain-containing protein</fullName>
    </recommendedName>
</protein>
<evidence type="ECO:0000256" key="8">
    <source>
        <dbReference type="SAM" id="Coils"/>
    </source>
</evidence>
<feature type="compositionally biased region" description="Polar residues" evidence="9">
    <location>
        <begin position="141"/>
        <end position="150"/>
    </location>
</feature>
<keyword evidence="3" id="KW-0479">Metal-binding</keyword>
<dbReference type="SMART" id="SM00647">
    <property type="entry name" value="IBR"/>
    <property type="match status" value="2"/>
</dbReference>
<gene>
    <name evidence="11" type="ordered locus">CGB_L1400C</name>
</gene>
<feature type="region of interest" description="Disordered" evidence="9">
    <location>
        <begin position="1"/>
        <end position="170"/>
    </location>
</feature>
<keyword evidence="12" id="KW-1185">Reference proteome</keyword>
<dbReference type="InterPro" id="IPR002867">
    <property type="entry name" value="IBR_dom"/>
</dbReference>
<dbReference type="GO" id="GO:0008270">
    <property type="term" value="F:zinc ion binding"/>
    <property type="evidence" value="ECO:0007669"/>
    <property type="project" value="UniProtKB-KW"/>
</dbReference>
<dbReference type="PANTHER" id="PTHR22770:SF47">
    <property type="entry name" value="E3 UBIQUITIN-PROTEIN LIGASE RNF216"/>
    <property type="match status" value="1"/>
</dbReference>
<keyword evidence="6" id="KW-0833">Ubl conjugation pathway</keyword>
<dbReference type="GO" id="GO:0016740">
    <property type="term" value="F:transferase activity"/>
    <property type="evidence" value="ECO:0007669"/>
    <property type="project" value="UniProtKB-KW"/>
</dbReference>
<keyword evidence="4" id="KW-0677">Repeat</keyword>
<dbReference type="AlphaFoldDB" id="E6RER8"/>
<dbReference type="GeneID" id="10185531"/>
<dbReference type="Gene3D" id="1.20.120.1750">
    <property type="match status" value="1"/>
</dbReference>
<keyword evidence="8" id="KW-0175">Coiled coil</keyword>
<keyword evidence="5" id="KW-0863">Zinc-finger</keyword>
<proteinExistence type="predicted"/>
<dbReference type="InterPro" id="IPR047544">
    <property type="entry name" value="RING-HC_RBR_RNF216"/>
</dbReference>
<dbReference type="HOGENOM" id="CLU_009961_1_0_1"/>
<dbReference type="KEGG" id="cgi:CGB_L1400C"/>
<evidence type="ECO:0000259" key="10">
    <source>
        <dbReference type="PROSITE" id="PS51873"/>
    </source>
</evidence>
<evidence type="ECO:0000256" key="7">
    <source>
        <dbReference type="ARBA" id="ARBA00022833"/>
    </source>
</evidence>
<feature type="compositionally biased region" description="Polar residues" evidence="9">
    <location>
        <begin position="25"/>
        <end position="39"/>
    </location>
</feature>
<feature type="coiled-coil region" evidence="8">
    <location>
        <begin position="413"/>
        <end position="447"/>
    </location>
</feature>
<feature type="compositionally biased region" description="Basic residues" evidence="9">
    <location>
        <begin position="1"/>
        <end position="11"/>
    </location>
</feature>
<reference evidence="11 12" key="1">
    <citation type="journal article" date="2011" name="MBio">
        <title>Genome variation in Cryptococcus gattii, an emerging pathogen of immunocompetent hosts.</title>
        <authorList>
            <person name="D'Souza C.A."/>
            <person name="Kronstad J.W."/>
            <person name="Taylor G."/>
            <person name="Warren R."/>
            <person name="Yuen M."/>
            <person name="Hu G."/>
            <person name="Jung W.H."/>
            <person name="Sham A."/>
            <person name="Kidd S.E."/>
            <person name="Tangen K."/>
            <person name="Lee N."/>
            <person name="Zeilmaker T."/>
            <person name="Sawkins J."/>
            <person name="McVicker G."/>
            <person name="Shah S."/>
            <person name="Gnerre S."/>
            <person name="Griggs A."/>
            <person name="Zeng Q."/>
            <person name="Bartlett K."/>
            <person name="Li W."/>
            <person name="Wang X."/>
            <person name="Heitman J."/>
            <person name="Stajich J.E."/>
            <person name="Fraser J.A."/>
            <person name="Meyer W."/>
            <person name="Carter D."/>
            <person name="Schein J."/>
            <person name="Krzywinski M."/>
            <person name="Kwon-Chung K.J."/>
            <person name="Varma A."/>
            <person name="Wang J."/>
            <person name="Brunham R."/>
            <person name="Fyfe M."/>
            <person name="Ouellette B.F."/>
            <person name="Siddiqui A."/>
            <person name="Marra M."/>
            <person name="Jones S."/>
            <person name="Holt R."/>
            <person name="Birren B.W."/>
            <person name="Galagan J.E."/>
            <person name="Cuomo C.A."/>
        </authorList>
    </citation>
    <scope>NUCLEOTIDE SEQUENCE [LARGE SCALE GENOMIC DNA]</scope>
    <source>
        <strain evidence="12">WM276 / ATCC MYA-4071</strain>
    </source>
</reference>
<dbReference type="CDD" id="cd20353">
    <property type="entry name" value="Rcat_RBR_RNF216"/>
    <property type="match status" value="1"/>
</dbReference>
<evidence type="ECO:0000313" key="11">
    <source>
        <dbReference type="EMBL" id="ADV25210.1"/>
    </source>
</evidence>
<evidence type="ECO:0000256" key="4">
    <source>
        <dbReference type="ARBA" id="ARBA00022737"/>
    </source>
</evidence>
<accession>E6RER8</accession>
<dbReference type="SUPFAM" id="SSF57850">
    <property type="entry name" value="RING/U-box"/>
    <property type="match status" value="3"/>
</dbReference>
<dbReference type="OrthoDB" id="10009520at2759"/>
<evidence type="ECO:0000256" key="2">
    <source>
        <dbReference type="ARBA" id="ARBA00022679"/>
    </source>
</evidence>
<feature type="compositionally biased region" description="Low complexity" evidence="9">
    <location>
        <begin position="79"/>
        <end position="95"/>
    </location>
</feature>
<dbReference type="RefSeq" id="XP_003196997.1">
    <property type="nucleotide sequence ID" value="XM_003196949.1"/>
</dbReference>
<dbReference type="EMBL" id="CP000297">
    <property type="protein sequence ID" value="ADV25210.1"/>
    <property type="molecule type" value="Genomic_DNA"/>
</dbReference>
<dbReference type="InterPro" id="IPR051628">
    <property type="entry name" value="LUBAC_E3_Ligases"/>
</dbReference>
<evidence type="ECO:0000313" key="12">
    <source>
        <dbReference type="Proteomes" id="UP000007805"/>
    </source>
</evidence>
<dbReference type="CDD" id="cd20339">
    <property type="entry name" value="BRcat_RBR_RNF216"/>
    <property type="match status" value="1"/>
</dbReference>
<keyword evidence="7" id="KW-0862">Zinc</keyword>
<dbReference type="InterPro" id="IPR047546">
    <property type="entry name" value="Rcat_RBR_RNF216"/>
</dbReference>
<dbReference type="PROSITE" id="PS51873">
    <property type="entry name" value="TRIAD"/>
    <property type="match status" value="1"/>
</dbReference>
<dbReference type="Pfam" id="PF26200">
    <property type="entry name" value="Rcat_RNF216"/>
    <property type="match status" value="1"/>
</dbReference>
<feature type="compositionally biased region" description="Basic and acidic residues" evidence="9">
    <location>
        <begin position="63"/>
        <end position="77"/>
    </location>
</feature>